<reference evidence="10 11" key="1">
    <citation type="journal article" date="2019" name="Appl. Microbiol. Biotechnol.">
        <title>Genome sequence of Isaria javanica and comparative genome analysis insights into family S53 peptidase evolution in fungal entomopathogens.</title>
        <authorList>
            <person name="Lin R."/>
            <person name="Zhang X."/>
            <person name="Xin B."/>
            <person name="Zou M."/>
            <person name="Gao Y."/>
            <person name="Qin F."/>
            <person name="Hu Q."/>
            <person name="Xie B."/>
            <person name="Cheng X."/>
        </authorList>
    </citation>
    <scope>NUCLEOTIDE SEQUENCE [LARGE SCALE GENOMIC DNA]</scope>
    <source>
        <strain evidence="10 11">IJ1G</strain>
    </source>
</reference>
<evidence type="ECO:0000256" key="3">
    <source>
        <dbReference type="ARBA" id="ARBA00005316"/>
    </source>
</evidence>
<evidence type="ECO:0000256" key="5">
    <source>
        <dbReference type="ARBA" id="ARBA00022692"/>
    </source>
</evidence>
<dbReference type="UniPathway" id="UPA00196"/>
<accession>A0A545ULA6</accession>
<gene>
    <name evidence="10" type="ORF">IF1G_11074</name>
</gene>
<evidence type="ECO:0000256" key="7">
    <source>
        <dbReference type="ARBA" id="ARBA00022989"/>
    </source>
</evidence>
<evidence type="ECO:0000256" key="2">
    <source>
        <dbReference type="ARBA" id="ARBA00004687"/>
    </source>
</evidence>
<keyword evidence="11" id="KW-1185">Reference proteome</keyword>
<evidence type="ECO:0000256" key="1">
    <source>
        <dbReference type="ARBA" id="ARBA00004477"/>
    </source>
</evidence>
<keyword evidence="5" id="KW-0812">Transmembrane</keyword>
<keyword evidence="4" id="KW-0337">GPI-anchor biosynthesis</keyword>
<evidence type="ECO:0000256" key="4">
    <source>
        <dbReference type="ARBA" id="ARBA00022502"/>
    </source>
</evidence>
<comment type="pathway">
    <text evidence="2">Glycolipid biosynthesis; glycosylphosphatidylinositol-anchor biosynthesis.</text>
</comment>
<dbReference type="AlphaFoldDB" id="A0A545ULA6"/>
<proteinExistence type="inferred from homology"/>
<protein>
    <submittedName>
        <fullName evidence="10">Phosphatidylinositol-glycan biosynthesis class S protein</fullName>
    </submittedName>
</protein>
<comment type="caution">
    <text evidence="10">The sequence shown here is derived from an EMBL/GenBank/DDBJ whole genome shotgun (WGS) entry which is preliminary data.</text>
</comment>
<evidence type="ECO:0000256" key="6">
    <source>
        <dbReference type="ARBA" id="ARBA00022824"/>
    </source>
</evidence>
<organism evidence="10 11">
    <name type="scientific">Cordyceps javanica</name>
    <dbReference type="NCBI Taxonomy" id="43265"/>
    <lineage>
        <taxon>Eukaryota</taxon>
        <taxon>Fungi</taxon>
        <taxon>Dikarya</taxon>
        <taxon>Ascomycota</taxon>
        <taxon>Pezizomycotina</taxon>
        <taxon>Sordariomycetes</taxon>
        <taxon>Hypocreomycetidae</taxon>
        <taxon>Hypocreales</taxon>
        <taxon>Cordycipitaceae</taxon>
        <taxon>Cordyceps</taxon>
    </lineage>
</organism>
<dbReference type="Proteomes" id="UP000315783">
    <property type="component" value="Unassembled WGS sequence"/>
</dbReference>
<evidence type="ECO:0000256" key="9">
    <source>
        <dbReference type="ARBA" id="ARBA00023180"/>
    </source>
</evidence>
<evidence type="ECO:0000256" key="8">
    <source>
        <dbReference type="ARBA" id="ARBA00023136"/>
    </source>
</evidence>
<dbReference type="Pfam" id="PF10510">
    <property type="entry name" value="PIG-S"/>
    <property type="match status" value="1"/>
</dbReference>
<dbReference type="GO" id="GO:0042765">
    <property type="term" value="C:GPI-anchor transamidase complex"/>
    <property type="evidence" value="ECO:0007669"/>
    <property type="project" value="InterPro"/>
</dbReference>
<dbReference type="STRING" id="43265.A0A545ULA6"/>
<comment type="similarity">
    <text evidence="3">Belongs to the PIGS family.</text>
</comment>
<comment type="subcellular location">
    <subcellularLocation>
        <location evidence="1">Endoplasmic reticulum membrane</location>
        <topology evidence="1">Multi-pass membrane protein</topology>
    </subcellularLocation>
</comment>
<keyword evidence="8" id="KW-0472">Membrane</keyword>
<dbReference type="PANTHER" id="PTHR21072">
    <property type="entry name" value="GPI TRANSAMIDASE COMPONENT PIG-S"/>
    <property type="match status" value="1"/>
</dbReference>
<name>A0A545ULA6_9HYPO</name>
<sequence length="186" mass="20429">MAAAGGGRPPSPASPEAAAALAKRTTRSLRYAPTYHLTFSLFTDRRLPNAWDIDRALDEYVRPMLDALAPIHNFTIDTQVQLYATPGDQSEVLSKESLSSFIKAAGGRCRRRLAARRRNQTIRLNDGAETSTSQSWMIPQWDTVSLLPLPKTEAHVSAAALKQPMLTFGPKMNEDVLHLNGSVCLV</sequence>
<dbReference type="OrthoDB" id="28748at2759"/>
<dbReference type="GO" id="GO:0016255">
    <property type="term" value="P:attachment of GPI anchor to protein"/>
    <property type="evidence" value="ECO:0007669"/>
    <property type="project" value="InterPro"/>
</dbReference>
<dbReference type="GO" id="GO:0006506">
    <property type="term" value="P:GPI anchor biosynthetic process"/>
    <property type="evidence" value="ECO:0007669"/>
    <property type="project" value="UniProtKB-UniPathway"/>
</dbReference>
<evidence type="ECO:0000313" key="10">
    <source>
        <dbReference type="EMBL" id="TQV90241.1"/>
    </source>
</evidence>
<evidence type="ECO:0000313" key="11">
    <source>
        <dbReference type="Proteomes" id="UP000315783"/>
    </source>
</evidence>
<keyword evidence="6" id="KW-0256">Endoplasmic reticulum</keyword>
<dbReference type="EMBL" id="SPUK01000030">
    <property type="protein sequence ID" value="TQV90241.1"/>
    <property type="molecule type" value="Genomic_DNA"/>
</dbReference>
<dbReference type="PANTHER" id="PTHR21072:SF13">
    <property type="entry name" value="GPI TRANSAMIDASE COMPONENT PIG-S"/>
    <property type="match status" value="1"/>
</dbReference>
<keyword evidence="9" id="KW-0325">Glycoprotein</keyword>
<dbReference type="InterPro" id="IPR019540">
    <property type="entry name" value="PtdIno-glycan_biosynth_class_S"/>
</dbReference>
<keyword evidence="7" id="KW-1133">Transmembrane helix</keyword>